<dbReference type="PROSITE" id="PS50240">
    <property type="entry name" value="TRYPSIN_DOM"/>
    <property type="match status" value="1"/>
</dbReference>
<dbReference type="Gene3D" id="2.40.10.10">
    <property type="entry name" value="Trypsin-like serine proteases"/>
    <property type="match status" value="1"/>
</dbReference>
<dbReference type="GO" id="GO:0006508">
    <property type="term" value="P:proteolysis"/>
    <property type="evidence" value="ECO:0007669"/>
    <property type="project" value="UniProtKB-KW"/>
</dbReference>
<dbReference type="AlphaFoldDB" id="A0AAD4QXF7"/>
<dbReference type="PANTHER" id="PTHR24256">
    <property type="entry name" value="TRYPTASE-RELATED"/>
    <property type="match status" value="1"/>
</dbReference>
<evidence type="ECO:0000256" key="2">
    <source>
        <dbReference type="ARBA" id="ARBA00024195"/>
    </source>
</evidence>
<evidence type="ECO:0000256" key="1">
    <source>
        <dbReference type="ARBA" id="ARBA00023157"/>
    </source>
</evidence>
<comment type="caution">
    <text evidence="6">The sequence shown here is derived from an EMBL/GenBank/DDBJ whole genome shotgun (WGS) entry which is preliminary data.</text>
</comment>
<evidence type="ECO:0000256" key="3">
    <source>
        <dbReference type="RuleBase" id="RU363034"/>
    </source>
</evidence>
<gene>
    <name evidence="6" type="ORF">DdX_15718</name>
</gene>
<dbReference type="Proteomes" id="UP001201812">
    <property type="component" value="Unassembled WGS sequence"/>
</dbReference>
<organism evidence="6 7">
    <name type="scientific">Ditylenchus destructor</name>
    <dbReference type="NCBI Taxonomy" id="166010"/>
    <lineage>
        <taxon>Eukaryota</taxon>
        <taxon>Metazoa</taxon>
        <taxon>Ecdysozoa</taxon>
        <taxon>Nematoda</taxon>
        <taxon>Chromadorea</taxon>
        <taxon>Rhabditida</taxon>
        <taxon>Tylenchina</taxon>
        <taxon>Tylenchomorpha</taxon>
        <taxon>Sphaerularioidea</taxon>
        <taxon>Anguinidae</taxon>
        <taxon>Anguininae</taxon>
        <taxon>Ditylenchus</taxon>
    </lineage>
</organism>
<proteinExistence type="inferred from homology"/>
<dbReference type="GO" id="GO:0004252">
    <property type="term" value="F:serine-type endopeptidase activity"/>
    <property type="evidence" value="ECO:0007669"/>
    <property type="project" value="InterPro"/>
</dbReference>
<dbReference type="CDD" id="cd00190">
    <property type="entry name" value="Tryp_SPc"/>
    <property type="match status" value="1"/>
</dbReference>
<keyword evidence="3" id="KW-0720">Serine protease</keyword>
<dbReference type="InterPro" id="IPR001314">
    <property type="entry name" value="Peptidase_S1A"/>
</dbReference>
<accession>A0AAD4QXF7</accession>
<keyword evidence="1" id="KW-1015">Disulfide bond</keyword>
<evidence type="ECO:0000259" key="5">
    <source>
        <dbReference type="PROSITE" id="PS50240"/>
    </source>
</evidence>
<comment type="similarity">
    <text evidence="2">Belongs to the peptidase S1 family. CLIP subfamily.</text>
</comment>
<dbReference type="PROSITE" id="PS00135">
    <property type="entry name" value="TRYPSIN_SER"/>
    <property type="match status" value="1"/>
</dbReference>
<reference evidence="6" key="1">
    <citation type="submission" date="2022-01" db="EMBL/GenBank/DDBJ databases">
        <title>Genome Sequence Resource for Two Populations of Ditylenchus destructor, the Migratory Endoparasitic Phytonematode.</title>
        <authorList>
            <person name="Zhang H."/>
            <person name="Lin R."/>
            <person name="Xie B."/>
        </authorList>
    </citation>
    <scope>NUCLEOTIDE SEQUENCE</scope>
    <source>
        <strain evidence="6">BazhouSP</strain>
    </source>
</reference>
<dbReference type="InterPro" id="IPR033116">
    <property type="entry name" value="TRYPSIN_SER"/>
</dbReference>
<evidence type="ECO:0000313" key="7">
    <source>
        <dbReference type="Proteomes" id="UP001201812"/>
    </source>
</evidence>
<dbReference type="PRINTS" id="PR00722">
    <property type="entry name" value="CHYMOTRYPSIN"/>
</dbReference>
<dbReference type="InterPro" id="IPR051487">
    <property type="entry name" value="Ser/Thr_Proteases_Immune/Dev"/>
</dbReference>
<dbReference type="Pfam" id="PF00089">
    <property type="entry name" value="Trypsin"/>
    <property type="match status" value="1"/>
</dbReference>
<feature type="domain" description="Peptidase S1" evidence="5">
    <location>
        <begin position="43"/>
        <end position="284"/>
    </location>
</feature>
<dbReference type="InterPro" id="IPR018114">
    <property type="entry name" value="TRYPSIN_HIS"/>
</dbReference>
<dbReference type="PROSITE" id="PS00134">
    <property type="entry name" value="TRYPSIN_HIS"/>
    <property type="match status" value="1"/>
</dbReference>
<dbReference type="InterPro" id="IPR009003">
    <property type="entry name" value="Peptidase_S1_PA"/>
</dbReference>
<sequence>MKICFLTTVIFVAFDIFHLAASAEPEFECGISEDPPSSSHHRVINGTVATKGQLPWIAFIPIRGCTASIISRNYILTAGHCAASGHSVTVSVGVADEKDSSAISIPSAKVIRHPGYRRCHRVAIHDITIIKLSKSLNFTKNVRPLCLKKSFKETEKDVALISGYGAKKFYPGPPPITPEYYDGKLRWGTSKFVLEKTCRRDYKEIEECLTEAKSLCGKGIKEVDVYHGDSGSPISIQNPNRADGKRQYMQVGICSFGDVDVYQGKPAVYARVSEYCDWITETTEGEVTCQD</sequence>
<dbReference type="InterPro" id="IPR001254">
    <property type="entry name" value="Trypsin_dom"/>
</dbReference>
<dbReference type="FunFam" id="2.40.10.10:FF:000068">
    <property type="entry name" value="transmembrane protease serine 2"/>
    <property type="match status" value="1"/>
</dbReference>
<dbReference type="InterPro" id="IPR043504">
    <property type="entry name" value="Peptidase_S1_PA_chymotrypsin"/>
</dbReference>
<keyword evidence="7" id="KW-1185">Reference proteome</keyword>
<protein>
    <submittedName>
        <fullName evidence="6">Trypsin domain-containing protein</fullName>
    </submittedName>
</protein>
<dbReference type="EMBL" id="JAKKPZ010000106">
    <property type="protein sequence ID" value="KAI1702035.1"/>
    <property type="molecule type" value="Genomic_DNA"/>
</dbReference>
<dbReference type="SUPFAM" id="SSF50494">
    <property type="entry name" value="Trypsin-like serine proteases"/>
    <property type="match status" value="1"/>
</dbReference>
<dbReference type="SMART" id="SM00020">
    <property type="entry name" value="Tryp_SPc"/>
    <property type="match status" value="1"/>
</dbReference>
<evidence type="ECO:0000313" key="6">
    <source>
        <dbReference type="EMBL" id="KAI1702035.1"/>
    </source>
</evidence>
<keyword evidence="3" id="KW-0645">Protease</keyword>
<keyword evidence="4" id="KW-0732">Signal</keyword>
<name>A0AAD4QXF7_9BILA</name>
<feature type="chain" id="PRO_5042286243" evidence="4">
    <location>
        <begin position="23"/>
        <end position="291"/>
    </location>
</feature>
<keyword evidence="3" id="KW-0378">Hydrolase</keyword>
<feature type="signal peptide" evidence="4">
    <location>
        <begin position="1"/>
        <end position="22"/>
    </location>
</feature>
<evidence type="ECO:0000256" key="4">
    <source>
        <dbReference type="SAM" id="SignalP"/>
    </source>
</evidence>